<dbReference type="SUPFAM" id="SSF51735">
    <property type="entry name" value="NAD(P)-binding Rossmann-fold domains"/>
    <property type="match status" value="1"/>
</dbReference>
<evidence type="ECO:0000313" key="3">
    <source>
        <dbReference type="Proteomes" id="UP001266305"/>
    </source>
</evidence>
<organism evidence="2 3">
    <name type="scientific">Saguinus oedipus</name>
    <name type="common">Cotton-top tamarin</name>
    <name type="synonym">Oedipomidas oedipus</name>
    <dbReference type="NCBI Taxonomy" id="9490"/>
    <lineage>
        <taxon>Eukaryota</taxon>
        <taxon>Metazoa</taxon>
        <taxon>Chordata</taxon>
        <taxon>Craniata</taxon>
        <taxon>Vertebrata</taxon>
        <taxon>Euteleostomi</taxon>
        <taxon>Mammalia</taxon>
        <taxon>Eutheria</taxon>
        <taxon>Euarchontoglires</taxon>
        <taxon>Primates</taxon>
        <taxon>Haplorrhini</taxon>
        <taxon>Platyrrhini</taxon>
        <taxon>Cebidae</taxon>
        <taxon>Callitrichinae</taxon>
        <taxon>Saguinus</taxon>
    </lineage>
</organism>
<proteinExistence type="predicted"/>
<dbReference type="Gene3D" id="3.40.50.720">
    <property type="entry name" value="NAD(P)-binding Rossmann-like Domain"/>
    <property type="match status" value="1"/>
</dbReference>
<dbReference type="InterPro" id="IPR036291">
    <property type="entry name" value="NAD(P)-bd_dom_sf"/>
</dbReference>
<keyword evidence="3" id="KW-1185">Reference proteome</keyword>
<dbReference type="SUPFAM" id="SSF55347">
    <property type="entry name" value="Glyceraldehyde-3-phosphate dehydrogenase-like, C-terminal domain"/>
    <property type="match status" value="1"/>
</dbReference>
<dbReference type="EMBL" id="JASSZA010000006">
    <property type="protein sequence ID" value="KAK2109128.1"/>
    <property type="molecule type" value="Genomic_DNA"/>
</dbReference>
<feature type="region of interest" description="Disordered" evidence="1">
    <location>
        <begin position="1"/>
        <end position="22"/>
    </location>
</feature>
<dbReference type="Proteomes" id="UP001266305">
    <property type="component" value="Unassembled WGS sequence"/>
</dbReference>
<name>A0ABQ9VIC7_SAGOE</name>
<dbReference type="PANTHER" id="PTHR11510">
    <property type="entry name" value="MYO-INOSITOL-1 PHOSPHATE SYNTHASE"/>
    <property type="match status" value="1"/>
</dbReference>
<gene>
    <name evidence="2" type="primary">ISYNA1_6</name>
    <name evidence="2" type="ORF">P7K49_014293</name>
</gene>
<sequence length="210" mass="23110">MEALRPRPSVYIPSSSRTTSSRARAQQLEQIRKDIPDLRSSAGLDRVIVLWTATHRFCEVVPGLNDTAENLLRTTERGLQVSPSTLFAVASILDGCAFFTESSQNPLLPAALELACQRRVFVGGDDFKSGQTKVKKVKSVLVDFLISSGLKTMSIVSYNYLGNNDGQNLSASLQFRSKDVSKSNVVDDMVQSNPLLYIPSEEHDPCVVMK</sequence>
<dbReference type="InterPro" id="IPR002587">
    <property type="entry name" value="Myo-inos-1-P_Synthase"/>
</dbReference>
<evidence type="ECO:0000313" key="2">
    <source>
        <dbReference type="EMBL" id="KAK2109128.1"/>
    </source>
</evidence>
<dbReference type="Gene3D" id="3.30.360.10">
    <property type="entry name" value="Dihydrodipicolinate Reductase, domain 2"/>
    <property type="match status" value="1"/>
</dbReference>
<evidence type="ECO:0000256" key="1">
    <source>
        <dbReference type="SAM" id="MobiDB-lite"/>
    </source>
</evidence>
<comment type="caution">
    <text evidence="2">The sequence shown here is derived from an EMBL/GenBank/DDBJ whole genome shotgun (WGS) entry which is preliminary data.</text>
</comment>
<protein>
    <submittedName>
        <fullName evidence="2">Inositol-3-phosphate synthase 1</fullName>
    </submittedName>
</protein>
<reference evidence="2 3" key="1">
    <citation type="submission" date="2023-05" db="EMBL/GenBank/DDBJ databases">
        <title>B98-5 Cell Line De Novo Hybrid Assembly: An Optical Mapping Approach.</title>
        <authorList>
            <person name="Kananen K."/>
            <person name="Auerbach J.A."/>
            <person name="Kautto E."/>
            <person name="Blachly J.S."/>
        </authorList>
    </citation>
    <scope>NUCLEOTIDE SEQUENCE [LARGE SCALE GENOMIC DNA]</scope>
    <source>
        <strain evidence="2">B95-8</strain>
        <tissue evidence="2">Cell line</tissue>
    </source>
</reference>
<accession>A0ABQ9VIC7</accession>
<dbReference type="Pfam" id="PF07994">
    <property type="entry name" value="NAD_binding_5"/>
    <property type="match status" value="1"/>
</dbReference>